<gene>
    <name evidence="2" type="ORF">C2845_PM15G10640</name>
</gene>
<dbReference type="GO" id="GO:0016747">
    <property type="term" value="F:acyltransferase activity, transferring groups other than amino-acyl groups"/>
    <property type="evidence" value="ECO:0007669"/>
    <property type="project" value="UniProtKB-ARBA"/>
</dbReference>
<organism evidence="2 3">
    <name type="scientific">Panicum miliaceum</name>
    <name type="common">Proso millet</name>
    <name type="synonym">Broomcorn millet</name>
    <dbReference type="NCBI Taxonomy" id="4540"/>
    <lineage>
        <taxon>Eukaryota</taxon>
        <taxon>Viridiplantae</taxon>
        <taxon>Streptophyta</taxon>
        <taxon>Embryophyta</taxon>
        <taxon>Tracheophyta</taxon>
        <taxon>Spermatophyta</taxon>
        <taxon>Magnoliopsida</taxon>
        <taxon>Liliopsida</taxon>
        <taxon>Poales</taxon>
        <taxon>Poaceae</taxon>
        <taxon>PACMAD clade</taxon>
        <taxon>Panicoideae</taxon>
        <taxon>Panicodae</taxon>
        <taxon>Paniceae</taxon>
        <taxon>Panicinae</taxon>
        <taxon>Panicum</taxon>
        <taxon>Panicum sect. Panicum</taxon>
    </lineage>
</organism>
<feature type="region of interest" description="Disordered" evidence="1">
    <location>
        <begin position="121"/>
        <end position="151"/>
    </location>
</feature>
<dbReference type="STRING" id="4540.A0A3L6QBW5"/>
<proteinExistence type="predicted"/>
<dbReference type="AlphaFoldDB" id="A0A3L6QBW5"/>
<dbReference type="Gene3D" id="3.30.559.10">
    <property type="entry name" value="Chloramphenicol acetyltransferase-like domain"/>
    <property type="match status" value="1"/>
</dbReference>
<evidence type="ECO:0000313" key="3">
    <source>
        <dbReference type="Proteomes" id="UP000275267"/>
    </source>
</evidence>
<accession>A0A3L6QBW5</accession>
<dbReference type="Proteomes" id="UP000275267">
    <property type="component" value="Unassembled WGS sequence"/>
</dbReference>
<evidence type="ECO:0000256" key="1">
    <source>
        <dbReference type="SAM" id="MobiDB-lite"/>
    </source>
</evidence>
<dbReference type="InterPro" id="IPR023213">
    <property type="entry name" value="CAT-like_dom_sf"/>
</dbReference>
<reference evidence="3" key="1">
    <citation type="journal article" date="2019" name="Nat. Commun.">
        <title>The genome of broomcorn millet.</title>
        <authorList>
            <person name="Zou C."/>
            <person name="Miki D."/>
            <person name="Li D."/>
            <person name="Tang Q."/>
            <person name="Xiao L."/>
            <person name="Rajput S."/>
            <person name="Deng P."/>
            <person name="Jia W."/>
            <person name="Huang R."/>
            <person name="Zhang M."/>
            <person name="Sun Y."/>
            <person name="Hu J."/>
            <person name="Fu X."/>
            <person name="Schnable P.S."/>
            <person name="Li F."/>
            <person name="Zhang H."/>
            <person name="Feng B."/>
            <person name="Zhu X."/>
            <person name="Liu R."/>
            <person name="Schnable J.C."/>
            <person name="Zhu J.-K."/>
            <person name="Zhang H."/>
        </authorList>
    </citation>
    <scope>NUCLEOTIDE SEQUENCE [LARGE SCALE GENOMIC DNA]</scope>
</reference>
<evidence type="ECO:0000313" key="2">
    <source>
        <dbReference type="EMBL" id="RLM75328.1"/>
    </source>
</evidence>
<keyword evidence="3" id="KW-1185">Reference proteome</keyword>
<dbReference type="EMBL" id="PQIB02000013">
    <property type="protein sequence ID" value="RLM75328.1"/>
    <property type="molecule type" value="Genomic_DNA"/>
</dbReference>
<protein>
    <submittedName>
        <fullName evidence="2">Agmatine coumaroyltransferase-2-like</fullName>
    </submittedName>
</protein>
<comment type="caution">
    <text evidence="2">The sequence shown here is derived from an EMBL/GenBank/DDBJ whole genome shotgun (WGS) entry which is preliminary data.</text>
</comment>
<name>A0A3L6QBW5_PANMI</name>
<sequence length="211" mass="22473">MADGRAACNFLLSWGQAPRGVPIDPAPTNDRASLFLPRDPPRVEFEHRSVEFGPPRPRPHGGEARDDADDVVVMHRVHFSRKAGAGSLSSAAQVTGVGTGAAALRHNAVPGGTPVAVRHEGARARRGRGHHAARRRGRAGADDGPPRGVPEGVHGQHRALGALWHAAELVARAVARIDDAYFLSFVDFACSGAVEREGQCYDPKTLIMNNI</sequence>
<feature type="compositionally biased region" description="Basic residues" evidence="1">
    <location>
        <begin position="124"/>
        <end position="138"/>
    </location>
</feature>